<feature type="compositionally biased region" description="Low complexity" evidence="9">
    <location>
        <begin position="16"/>
        <end position="79"/>
    </location>
</feature>
<evidence type="ECO:0000256" key="6">
    <source>
        <dbReference type="ARBA" id="ARBA00022989"/>
    </source>
</evidence>
<comment type="subcellular location">
    <subcellularLocation>
        <location evidence="1">Golgi apparatus membrane</location>
        <topology evidence="1">Single-pass type II membrane protein</topology>
    </subcellularLocation>
</comment>
<feature type="compositionally biased region" description="Acidic residues" evidence="9">
    <location>
        <begin position="197"/>
        <end position="207"/>
    </location>
</feature>
<evidence type="ECO:0000256" key="8">
    <source>
        <dbReference type="ARBA" id="ARBA00023136"/>
    </source>
</evidence>
<evidence type="ECO:0000256" key="5">
    <source>
        <dbReference type="ARBA" id="ARBA00022968"/>
    </source>
</evidence>
<evidence type="ECO:0000256" key="2">
    <source>
        <dbReference type="ARBA" id="ARBA00009559"/>
    </source>
</evidence>
<reference evidence="10" key="1">
    <citation type="submission" date="2013-07" db="EMBL/GenBank/DDBJ databases">
        <authorList>
            <person name="Geib S."/>
        </authorList>
    </citation>
    <scope>NUCLEOTIDE SEQUENCE</scope>
</reference>
<evidence type="ECO:0000256" key="1">
    <source>
        <dbReference type="ARBA" id="ARBA00004323"/>
    </source>
</evidence>
<dbReference type="GO" id="GO:0004559">
    <property type="term" value="F:alpha-mannosidase activity"/>
    <property type="evidence" value="ECO:0007669"/>
    <property type="project" value="TreeGrafter"/>
</dbReference>
<dbReference type="InterPro" id="IPR026071">
    <property type="entry name" value="Glyco_Hydrolase_99"/>
</dbReference>
<evidence type="ECO:0000256" key="9">
    <source>
        <dbReference type="SAM" id="MobiDB-lite"/>
    </source>
</evidence>
<proteinExistence type="evidence at transcript level"/>
<dbReference type="PANTHER" id="PTHR13572">
    <property type="entry name" value="ENDO-ALPHA-1,2-MANNOSIDASE"/>
    <property type="match status" value="1"/>
</dbReference>
<feature type="compositionally biased region" description="Low complexity" evidence="9">
    <location>
        <begin position="152"/>
        <end position="168"/>
    </location>
</feature>
<feature type="compositionally biased region" description="Pro residues" evidence="9">
    <location>
        <begin position="1"/>
        <end position="15"/>
    </location>
</feature>
<keyword evidence="8" id="KW-0472">Membrane</keyword>
<keyword evidence="3" id="KW-0812">Transmembrane</keyword>
<evidence type="ECO:0000256" key="4">
    <source>
        <dbReference type="ARBA" id="ARBA00022801"/>
    </source>
</evidence>
<reference evidence="10" key="2">
    <citation type="journal article" date="2014" name="BMC Genomics">
        <title>A genomic perspective to assessing quality of mass-reared SIT flies used in Mediterranean fruit fly (Ceratitis capitata) eradication in California.</title>
        <authorList>
            <person name="Calla B."/>
            <person name="Hall B."/>
            <person name="Hou S."/>
            <person name="Geib S.M."/>
        </authorList>
    </citation>
    <scope>NUCLEOTIDE SEQUENCE</scope>
</reference>
<evidence type="ECO:0000256" key="3">
    <source>
        <dbReference type="ARBA" id="ARBA00022692"/>
    </source>
</evidence>
<feature type="region of interest" description="Disordered" evidence="9">
    <location>
        <begin position="289"/>
        <end position="315"/>
    </location>
</feature>
<comment type="similarity">
    <text evidence="2">Belongs to the glycosyl hydrolase 99 family.</text>
</comment>
<keyword evidence="7" id="KW-0333">Golgi apparatus</keyword>
<organism evidence="10">
    <name type="scientific">Ceratitis capitata</name>
    <name type="common">Mediterranean fruit fly</name>
    <name type="synonym">Tephritis capitata</name>
    <dbReference type="NCBI Taxonomy" id="7213"/>
    <lineage>
        <taxon>Eukaryota</taxon>
        <taxon>Metazoa</taxon>
        <taxon>Ecdysozoa</taxon>
        <taxon>Arthropoda</taxon>
        <taxon>Hexapoda</taxon>
        <taxon>Insecta</taxon>
        <taxon>Pterygota</taxon>
        <taxon>Neoptera</taxon>
        <taxon>Endopterygota</taxon>
        <taxon>Diptera</taxon>
        <taxon>Brachycera</taxon>
        <taxon>Muscomorpha</taxon>
        <taxon>Tephritoidea</taxon>
        <taxon>Tephritidae</taxon>
        <taxon>Ceratitis</taxon>
        <taxon>Ceratitis</taxon>
    </lineage>
</organism>
<dbReference type="OrthoDB" id="406152at2759"/>
<keyword evidence="4" id="KW-0378">Hydrolase</keyword>
<protein>
    <submittedName>
        <fullName evidence="10">Glycoprotein endo-alpha-1,2-mannosidase</fullName>
    </submittedName>
</protein>
<feature type="region of interest" description="Disordered" evidence="9">
    <location>
        <begin position="1"/>
        <end position="226"/>
    </location>
</feature>
<dbReference type="GO" id="GO:0000139">
    <property type="term" value="C:Golgi membrane"/>
    <property type="evidence" value="ECO:0007669"/>
    <property type="project" value="UniProtKB-SubCell"/>
</dbReference>
<evidence type="ECO:0000313" key="10">
    <source>
        <dbReference type="EMBL" id="JAB85322.1"/>
    </source>
</evidence>
<feature type="compositionally biased region" description="Polar residues" evidence="9">
    <location>
        <begin position="178"/>
        <end position="188"/>
    </location>
</feature>
<dbReference type="PANTHER" id="PTHR13572:SF4">
    <property type="entry name" value="RE57134P"/>
    <property type="match status" value="1"/>
</dbReference>
<sequence length="740" mass="79137">PPPETLPNTSPPPPAATASSQSVSTSTIATSASTTTASGSATPVSSTALASASSATTPTTSTSNSTTGLAGTTTTASTAQKRDASGERGGGGGSSPSSAPPTKRQQMSPERDSSPLPLDLYQGRGGEITTAVAECGAHATSEERDAAAHAISKNNNNTSSKNPKSSGAGASGGGSSSTPATQHNNGDNKTTRRRVDTDDEEDDDDESQQQHGVIGALDSPLGVRPSSCSVLDVVEKIEEPDSYDEEMDLDDDVDDNSSNDAMGLNMKIGAAISHTAAALALPSPLGGGSGGGGGVGSGMSGGRLEQPPLKSPRQNGVIVPEKYDEHKLKTRIAQERVLQLKQEQQQQHNAIEAGEEHAKLEATTTGVHIFYSAPVAWYKTKKSQLVAPRVQLRGAAKELLNDVSDAVLSSSFATSATTLTTTVKPVRILNTAFYPALGLYKPTTSLLQKHFDNIHNCGIGVLILSCSGKSGEVALYRELLELAPSYNLSITFEISVAGNQSLEFLQQQLEALRRYSTAESFYRVYSLSRRRLVPVIYVSNAYKLSDTPAGRAMCPPQAESLRNLFDGYFIGHIRLKNHVDIMRRLCFEGFYNKLPSNGATFASTWKNWSYLKSYALTYKMLFVPTVGPGFAERNKFPRHGDIQRHRSNGRYYGVAWRTAILNHVGFINIASYNNWPDGSQIEEVMPKAGFLDYNPGAKTKYIDLTTHWVGNFLKTRHEAAAAVAVPGQPSCYEFLNNTIC</sequence>
<gene>
    <name evidence="10" type="primary">MANEA</name>
</gene>
<feature type="non-terminal residue" evidence="10">
    <location>
        <position position="1"/>
    </location>
</feature>
<keyword evidence="6" id="KW-1133">Transmembrane helix</keyword>
<dbReference type="AlphaFoldDB" id="W8AI10"/>
<dbReference type="Gene3D" id="3.20.20.80">
    <property type="entry name" value="Glycosidases"/>
    <property type="match status" value="1"/>
</dbReference>
<feature type="compositionally biased region" description="Gly residues" evidence="9">
    <location>
        <begin position="289"/>
        <end position="301"/>
    </location>
</feature>
<evidence type="ECO:0000256" key="7">
    <source>
        <dbReference type="ARBA" id="ARBA00023034"/>
    </source>
</evidence>
<name>W8AI10_CERCA</name>
<accession>W8AI10</accession>
<dbReference type="EMBL" id="GAMC01021233">
    <property type="protein sequence ID" value="JAB85322.1"/>
    <property type="molecule type" value="mRNA"/>
</dbReference>
<keyword evidence="5" id="KW-0735">Signal-anchor</keyword>
<dbReference type="Pfam" id="PF16317">
    <property type="entry name" value="Glyco_hydro_99"/>
    <property type="match status" value="1"/>
</dbReference>